<comment type="caution">
    <text evidence="1">The sequence shown here is derived from an EMBL/GenBank/DDBJ whole genome shotgun (WGS) entry which is preliminary data.</text>
</comment>
<gene>
    <name evidence="1" type="ORF">ANN_02997</name>
</gene>
<name>A0ABQ8U101_PERAM</name>
<accession>A0ABQ8U101</accession>
<keyword evidence="2" id="KW-1185">Reference proteome</keyword>
<organism evidence="1 2">
    <name type="scientific">Periplaneta americana</name>
    <name type="common">American cockroach</name>
    <name type="synonym">Blatta americana</name>
    <dbReference type="NCBI Taxonomy" id="6978"/>
    <lineage>
        <taxon>Eukaryota</taxon>
        <taxon>Metazoa</taxon>
        <taxon>Ecdysozoa</taxon>
        <taxon>Arthropoda</taxon>
        <taxon>Hexapoda</taxon>
        <taxon>Insecta</taxon>
        <taxon>Pterygota</taxon>
        <taxon>Neoptera</taxon>
        <taxon>Polyneoptera</taxon>
        <taxon>Dictyoptera</taxon>
        <taxon>Blattodea</taxon>
        <taxon>Blattoidea</taxon>
        <taxon>Blattidae</taxon>
        <taxon>Blattinae</taxon>
        <taxon>Periplaneta</taxon>
    </lineage>
</organism>
<reference evidence="1 2" key="1">
    <citation type="journal article" date="2022" name="Allergy">
        <title>Genome assembly and annotation of Periplaneta americana reveal a comprehensive cockroach allergen profile.</title>
        <authorList>
            <person name="Wang L."/>
            <person name="Xiong Q."/>
            <person name="Saelim N."/>
            <person name="Wang L."/>
            <person name="Nong W."/>
            <person name="Wan A.T."/>
            <person name="Shi M."/>
            <person name="Liu X."/>
            <person name="Cao Q."/>
            <person name="Hui J.H.L."/>
            <person name="Sookrung N."/>
            <person name="Leung T.F."/>
            <person name="Tungtrongchitr A."/>
            <person name="Tsui S.K.W."/>
        </authorList>
    </citation>
    <scope>NUCLEOTIDE SEQUENCE [LARGE SCALE GENOMIC DNA]</scope>
    <source>
        <strain evidence="1">PWHHKU_190912</strain>
    </source>
</reference>
<dbReference type="EMBL" id="JAJSOF020000001">
    <property type="protein sequence ID" value="KAJ4451532.1"/>
    <property type="molecule type" value="Genomic_DNA"/>
</dbReference>
<proteinExistence type="predicted"/>
<protein>
    <submittedName>
        <fullName evidence="1">Uncharacterized protein</fullName>
    </submittedName>
</protein>
<dbReference type="Proteomes" id="UP001148838">
    <property type="component" value="Unassembled WGS sequence"/>
</dbReference>
<evidence type="ECO:0000313" key="2">
    <source>
        <dbReference type="Proteomes" id="UP001148838"/>
    </source>
</evidence>
<evidence type="ECO:0000313" key="1">
    <source>
        <dbReference type="EMBL" id="KAJ4451532.1"/>
    </source>
</evidence>
<sequence length="115" mass="13009">MADRGTVASRHNCGASDTLRSVWEKLDYCLDVCCDQRFTCREPCHRIDSATAFSFDSACDVILRPPQIDAICSQFMCLNMLRPQPEEHVAIDSMTHQGVIYSREPHSPDNPQNAY</sequence>